<accession>A0A367XZZ3</accession>
<dbReference type="InterPro" id="IPR021408">
    <property type="entry name" value="DUF3046"/>
</dbReference>
<protein>
    <submittedName>
        <fullName evidence="1">DUF3046 domain-containing protein</fullName>
    </submittedName>
</protein>
<organism evidence="1 2">
    <name type="scientific">Microbacterium sorbitolivorans</name>
    <dbReference type="NCBI Taxonomy" id="1867410"/>
    <lineage>
        <taxon>Bacteria</taxon>
        <taxon>Bacillati</taxon>
        <taxon>Actinomycetota</taxon>
        <taxon>Actinomycetes</taxon>
        <taxon>Micrococcales</taxon>
        <taxon>Microbacteriaceae</taxon>
        <taxon>Microbacterium</taxon>
    </lineage>
</organism>
<dbReference type="Proteomes" id="UP000253508">
    <property type="component" value="Unassembled WGS sequence"/>
</dbReference>
<reference evidence="1 2" key="1">
    <citation type="submission" date="2018-07" db="EMBL/GenBank/DDBJ databases">
        <title>Microbacterium endoborsara sp. nov., a novel actinobacterium isolated from Borszczowia aralocaspica.</title>
        <authorList>
            <person name="An D."/>
        </authorList>
    </citation>
    <scope>NUCLEOTIDE SEQUENCE [LARGE SCALE GENOMIC DNA]</scope>
    <source>
        <strain evidence="1 2">C1.15228</strain>
    </source>
</reference>
<proteinExistence type="predicted"/>
<dbReference type="RefSeq" id="WP_114117954.1">
    <property type="nucleotide sequence ID" value="NZ_BMHU01000002.1"/>
</dbReference>
<dbReference type="AlphaFoldDB" id="A0A367XZZ3"/>
<sequence length="72" mass="7864">MKRSEFLRAAEEHFGARSSWILADLILPTIGQSANDALADGVPVRAIWEALCVETDLPESARYGQGLQAPPR</sequence>
<dbReference type="OrthoDB" id="3215033at2"/>
<comment type="caution">
    <text evidence="1">The sequence shown here is derived from an EMBL/GenBank/DDBJ whole genome shotgun (WGS) entry which is preliminary data.</text>
</comment>
<gene>
    <name evidence="1" type="ORF">DTO57_09250</name>
</gene>
<evidence type="ECO:0000313" key="2">
    <source>
        <dbReference type="Proteomes" id="UP000253508"/>
    </source>
</evidence>
<dbReference type="EMBL" id="QORO01000003">
    <property type="protein sequence ID" value="RCK58351.1"/>
    <property type="molecule type" value="Genomic_DNA"/>
</dbReference>
<keyword evidence="2" id="KW-1185">Reference proteome</keyword>
<name>A0A367XZZ3_9MICO</name>
<dbReference type="Pfam" id="PF11248">
    <property type="entry name" value="DUF3046"/>
    <property type="match status" value="1"/>
</dbReference>
<evidence type="ECO:0000313" key="1">
    <source>
        <dbReference type="EMBL" id="RCK58351.1"/>
    </source>
</evidence>